<reference evidence="2" key="1">
    <citation type="journal article" date="2023" name="Mol. Biol. Evol.">
        <title>Third-Generation Sequencing Reveals the Adaptive Role of the Epigenome in Three Deep-Sea Polychaetes.</title>
        <authorList>
            <person name="Perez M."/>
            <person name="Aroh O."/>
            <person name="Sun Y."/>
            <person name="Lan Y."/>
            <person name="Juniper S.K."/>
            <person name="Young C.R."/>
            <person name="Angers B."/>
            <person name="Qian P.Y."/>
        </authorList>
    </citation>
    <scope>NUCLEOTIDE SEQUENCE</scope>
    <source>
        <strain evidence="2">P08H-3</strain>
    </source>
</reference>
<comment type="caution">
    <text evidence="2">The sequence shown here is derived from an EMBL/GenBank/DDBJ whole genome shotgun (WGS) entry which is preliminary data.</text>
</comment>
<feature type="region of interest" description="Disordered" evidence="1">
    <location>
        <begin position="217"/>
        <end position="254"/>
    </location>
</feature>
<protein>
    <submittedName>
        <fullName evidence="2">Uncharacterized protein</fullName>
    </submittedName>
</protein>
<evidence type="ECO:0000313" key="2">
    <source>
        <dbReference type="EMBL" id="KAK2169786.1"/>
    </source>
</evidence>
<dbReference type="Proteomes" id="UP001208570">
    <property type="component" value="Unassembled WGS sequence"/>
</dbReference>
<evidence type="ECO:0000313" key="3">
    <source>
        <dbReference type="Proteomes" id="UP001208570"/>
    </source>
</evidence>
<keyword evidence="3" id="KW-1185">Reference proteome</keyword>
<dbReference type="AlphaFoldDB" id="A0AAD9KEB9"/>
<dbReference type="EMBL" id="JAODUP010000007">
    <property type="protein sequence ID" value="KAK2169786.1"/>
    <property type="molecule type" value="Genomic_DNA"/>
</dbReference>
<accession>A0AAD9KEB9</accession>
<gene>
    <name evidence="2" type="ORF">LSH36_7g17004</name>
</gene>
<feature type="compositionally biased region" description="Polar residues" evidence="1">
    <location>
        <begin position="355"/>
        <end position="377"/>
    </location>
</feature>
<name>A0AAD9KEB9_9ANNE</name>
<evidence type="ECO:0000256" key="1">
    <source>
        <dbReference type="SAM" id="MobiDB-lite"/>
    </source>
</evidence>
<sequence length="556" mass="62961">MGKTQSRASESDDVYVVSPLPVAYDLQTASTRPLSPSRSVVVLHPSRQTTAIRRSRSWHSLRDRSNGMASSKWKSATARKDVLDRKAYYMGRYQTKTITESTLETLRLSLRAAKQRKTRIRMSPLGFYFGTKPGGLLNTDKVPYQFVPLEDIESLQLDSVLRDVLLCVIRIDQNRNNVQNGHVDSAVAQHYEINAFHIEPRDAVLFQRAHKEFKQKGVSSYQHMSERDGRTMTRPFSDLHITDEPGRVRSRGNNTPVLVQSRTDRETRHRNYSGSVYRRSSFDAADGLLSTNHGSPPSHTYRRKMMRDAATDPRYSTTSGGWKLTPSVGHSITTRVYFHRNQPKADVECQLSPEPEQSISRSSFNSTSGVIRNTSNSERSHKKDSVKRRMRSLSREMDQLRSMLEDSDDDLCNDVGSAPEVSSAGTGSTHRTGERVIRLNSPFGSSGNQNLAGTIDTRLGTVDVVVDEPQYPNTAHRRFGVRRSNQDGYTSDVQMTSHQKRIGHVQRRASERRHGNAELAGRYVYYRPITSDLRTGQGFDSQTYVRSGSRQTWIQQ</sequence>
<proteinExistence type="predicted"/>
<feature type="region of interest" description="Disordered" evidence="1">
    <location>
        <begin position="349"/>
        <end position="391"/>
    </location>
</feature>
<organism evidence="2 3">
    <name type="scientific">Paralvinella palmiformis</name>
    <dbReference type="NCBI Taxonomy" id="53620"/>
    <lineage>
        <taxon>Eukaryota</taxon>
        <taxon>Metazoa</taxon>
        <taxon>Spiralia</taxon>
        <taxon>Lophotrochozoa</taxon>
        <taxon>Annelida</taxon>
        <taxon>Polychaeta</taxon>
        <taxon>Sedentaria</taxon>
        <taxon>Canalipalpata</taxon>
        <taxon>Terebellida</taxon>
        <taxon>Terebelliformia</taxon>
        <taxon>Alvinellidae</taxon>
        <taxon>Paralvinella</taxon>
    </lineage>
</organism>